<evidence type="ECO:0000313" key="3">
    <source>
        <dbReference type="Proteomes" id="UP001279734"/>
    </source>
</evidence>
<sequence length="86" mass="9583">MTDAIMGESATNLSTEQLEAQLPKPQSLESSIRKLRKAISRAKQDFIEAVTRFNLDPPLLQPGRPAEITLKLNYIQLSLLHVPAKT</sequence>
<accession>A0AAD3S5M8</accession>
<proteinExistence type="predicted"/>
<comment type="caution">
    <text evidence="2">The sequence shown here is derived from an EMBL/GenBank/DDBJ whole genome shotgun (WGS) entry which is preliminary data.</text>
</comment>
<protein>
    <submittedName>
        <fullName evidence="2">Uncharacterized protein</fullName>
    </submittedName>
</protein>
<dbReference type="AlphaFoldDB" id="A0AAD3S5M8"/>
<feature type="region of interest" description="Disordered" evidence="1">
    <location>
        <begin position="1"/>
        <end position="25"/>
    </location>
</feature>
<keyword evidence="3" id="KW-1185">Reference proteome</keyword>
<name>A0AAD3S5M8_NEPGR</name>
<organism evidence="2 3">
    <name type="scientific">Nepenthes gracilis</name>
    <name type="common">Slender pitcher plant</name>
    <dbReference type="NCBI Taxonomy" id="150966"/>
    <lineage>
        <taxon>Eukaryota</taxon>
        <taxon>Viridiplantae</taxon>
        <taxon>Streptophyta</taxon>
        <taxon>Embryophyta</taxon>
        <taxon>Tracheophyta</taxon>
        <taxon>Spermatophyta</taxon>
        <taxon>Magnoliopsida</taxon>
        <taxon>eudicotyledons</taxon>
        <taxon>Gunneridae</taxon>
        <taxon>Pentapetalae</taxon>
        <taxon>Caryophyllales</taxon>
        <taxon>Nepenthaceae</taxon>
        <taxon>Nepenthes</taxon>
    </lineage>
</organism>
<dbReference type="Proteomes" id="UP001279734">
    <property type="component" value="Unassembled WGS sequence"/>
</dbReference>
<evidence type="ECO:0000313" key="2">
    <source>
        <dbReference type="EMBL" id="GMH04909.1"/>
    </source>
</evidence>
<reference evidence="2" key="1">
    <citation type="submission" date="2023-05" db="EMBL/GenBank/DDBJ databases">
        <title>Nepenthes gracilis genome sequencing.</title>
        <authorList>
            <person name="Fukushima K."/>
        </authorList>
    </citation>
    <scope>NUCLEOTIDE SEQUENCE</scope>
    <source>
        <strain evidence="2">SING2019-196</strain>
    </source>
</reference>
<dbReference type="EMBL" id="BSYO01000005">
    <property type="protein sequence ID" value="GMH04909.1"/>
    <property type="molecule type" value="Genomic_DNA"/>
</dbReference>
<evidence type="ECO:0000256" key="1">
    <source>
        <dbReference type="SAM" id="MobiDB-lite"/>
    </source>
</evidence>
<feature type="compositionally biased region" description="Polar residues" evidence="1">
    <location>
        <begin position="9"/>
        <end position="18"/>
    </location>
</feature>
<gene>
    <name evidence="2" type="ORF">Nepgr_006749</name>
</gene>